<comment type="caution">
    <text evidence="1">The sequence shown here is derived from an EMBL/GenBank/DDBJ whole genome shotgun (WGS) entry which is preliminary data.</text>
</comment>
<sequence>MSSEESTQSVNNRRLSEDQVANTSLIGDSQNFLNQIIKELCDLYSKEIMKGNDDDSILHSITNYLANKQQIPEEIINLLSNQENPIIQSNPIIQNILAY</sequence>
<keyword evidence="2" id="KW-1185">Reference proteome</keyword>
<proteinExistence type="predicted"/>
<name>A0A9N9IUT4_9GLOM</name>
<accession>A0A9N9IUT4</accession>
<dbReference type="AlphaFoldDB" id="A0A9N9IUT4"/>
<dbReference type="OrthoDB" id="10478512at2759"/>
<evidence type="ECO:0000313" key="2">
    <source>
        <dbReference type="Proteomes" id="UP000789396"/>
    </source>
</evidence>
<reference evidence="1" key="1">
    <citation type="submission" date="2021-06" db="EMBL/GenBank/DDBJ databases">
        <authorList>
            <person name="Kallberg Y."/>
            <person name="Tangrot J."/>
            <person name="Rosling A."/>
        </authorList>
    </citation>
    <scope>NUCLEOTIDE SEQUENCE</scope>
    <source>
        <strain evidence="1">IN212</strain>
    </source>
</reference>
<gene>
    <name evidence="1" type="ORF">RFULGI_LOCUS13704</name>
</gene>
<evidence type="ECO:0000313" key="1">
    <source>
        <dbReference type="EMBL" id="CAG8752449.1"/>
    </source>
</evidence>
<dbReference type="EMBL" id="CAJVPZ010036945">
    <property type="protein sequence ID" value="CAG8752449.1"/>
    <property type="molecule type" value="Genomic_DNA"/>
</dbReference>
<feature type="non-terminal residue" evidence="1">
    <location>
        <position position="99"/>
    </location>
</feature>
<protein>
    <submittedName>
        <fullName evidence="1">13601_t:CDS:1</fullName>
    </submittedName>
</protein>
<organism evidence="1 2">
    <name type="scientific">Racocetra fulgida</name>
    <dbReference type="NCBI Taxonomy" id="60492"/>
    <lineage>
        <taxon>Eukaryota</taxon>
        <taxon>Fungi</taxon>
        <taxon>Fungi incertae sedis</taxon>
        <taxon>Mucoromycota</taxon>
        <taxon>Glomeromycotina</taxon>
        <taxon>Glomeromycetes</taxon>
        <taxon>Diversisporales</taxon>
        <taxon>Gigasporaceae</taxon>
        <taxon>Racocetra</taxon>
    </lineage>
</organism>
<dbReference type="Proteomes" id="UP000789396">
    <property type="component" value="Unassembled WGS sequence"/>
</dbReference>